<organism evidence="9 10">
    <name type="scientific">Thalassiosira oceanica</name>
    <name type="common">Marine diatom</name>
    <dbReference type="NCBI Taxonomy" id="159749"/>
    <lineage>
        <taxon>Eukaryota</taxon>
        <taxon>Sar</taxon>
        <taxon>Stramenopiles</taxon>
        <taxon>Ochrophyta</taxon>
        <taxon>Bacillariophyta</taxon>
        <taxon>Coscinodiscophyceae</taxon>
        <taxon>Thalassiosirophycidae</taxon>
        <taxon>Thalassiosirales</taxon>
        <taxon>Thalassiosiraceae</taxon>
        <taxon>Thalassiosira</taxon>
    </lineage>
</organism>
<feature type="binding site" evidence="5">
    <location>
        <begin position="396"/>
        <end position="403"/>
    </location>
    <ligand>
        <name>ATP</name>
        <dbReference type="ChEBI" id="CHEBI:30616"/>
    </ligand>
</feature>
<dbReference type="EMBL" id="AGNL01004547">
    <property type="protein sequence ID" value="EJK73378.1"/>
    <property type="molecule type" value="Genomic_DNA"/>
</dbReference>
<dbReference type="PROSITE" id="PS50067">
    <property type="entry name" value="KINESIN_MOTOR_2"/>
    <property type="match status" value="1"/>
</dbReference>
<dbReference type="InterPro" id="IPR036961">
    <property type="entry name" value="Kinesin_motor_dom_sf"/>
</dbReference>
<gene>
    <name evidence="9" type="ORF">THAOC_05002</name>
</gene>
<evidence type="ECO:0000256" key="6">
    <source>
        <dbReference type="SAM" id="Coils"/>
    </source>
</evidence>
<comment type="similarity">
    <text evidence="5">Belongs to the TRAFAC class myosin-kinesin ATPase superfamily. Kinesin family.</text>
</comment>
<sequence>ERRVHRQRRDAVENAPDAEPDQQARVREDRAHYEQGPSRGEDEAARGRLGQGARAPPRRHRRAPGRQQGGRRAVPRARDEERGPRGGELPPQARGEGVGERHRRRRRVGGAAGGAKDSWTERLQANSEIKDLRKELRNKDDEIKSLRIEKVSLETEVFGCKQEIESLERNYDELERDYSELETSKAQNSEAEIQLQALTTEHTAMTAQLNATCADLEEIKTRAKADLQAKEDSWRGRESELLFEMSVLKSRAGKIVQDDAVDGTGGDDDEDDPAILKARIEERDRRISELEEQLQSGEQLRRALHNRIQELRGNIRVYVRTRPFLPSDGSSTQSSIDILPDGESLQIQGKHVGETHSFKFDKVFAPSTGQDLVFDEVSEFVQSALDGYHVCLFSYGQTGSGKTHTMQGSGNAAMRGIIPRAVEQVLSQAALMQSQRWTFTIKASFLEIYNEDLRDLLVNVNADGSTKARDSRSAAKLSIKRTAEGKSYVDGINMVDIDVGDRSTGLSQLESVMAAAARSRSVATTKMNAQSSRSHSVFMLHLCGRNDESGTVVQGALNLCDLAGSERLDRSGASSDAKRLKETQAINKSLSALGDVFTSLANGSKHVPFRNSKLTYLLQDCLSGDGKALMFVNLSPTLQSSPESLCSLRFAQRVNQVELGAAKKRVTYSSR</sequence>
<dbReference type="Gene3D" id="1.10.287.1490">
    <property type="match status" value="1"/>
</dbReference>
<evidence type="ECO:0000256" key="1">
    <source>
        <dbReference type="ARBA" id="ARBA00022701"/>
    </source>
</evidence>
<name>K0T3V9_THAOC</name>
<dbReference type="InterPro" id="IPR027640">
    <property type="entry name" value="Kinesin-like_fam"/>
</dbReference>
<evidence type="ECO:0000259" key="8">
    <source>
        <dbReference type="PROSITE" id="PS50067"/>
    </source>
</evidence>
<dbReference type="Proteomes" id="UP000266841">
    <property type="component" value="Unassembled WGS sequence"/>
</dbReference>
<feature type="compositionally biased region" description="Basic and acidic residues" evidence="7">
    <location>
        <begin position="76"/>
        <end position="85"/>
    </location>
</feature>
<keyword evidence="1" id="KW-0493">Microtubule</keyword>
<evidence type="ECO:0000256" key="2">
    <source>
        <dbReference type="ARBA" id="ARBA00022741"/>
    </source>
</evidence>
<dbReference type="Gene3D" id="3.40.850.10">
    <property type="entry name" value="Kinesin motor domain"/>
    <property type="match status" value="1"/>
</dbReference>
<feature type="non-terminal residue" evidence="9">
    <location>
        <position position="1"/>
    </location>
</feature>
<keyword evidence="4 5" id="KW-0505">Motor protein</keyword>
<feature type="region of interest" description="Disordered" evidence="7">
    <location>
        <begin position="1"/>
        <end position="119"/>
    </location>
</feature>
<feature type="coiled-coil region" evidence="6">
    <location>
        <begin position="122"/>
        <end position="233"/>
    </location>
</feature>
<dbReference type="GO" id="GO:0005874">
    <property type="term" value="C:microtubule"/>
    <property type="evidence" value="ECO:0007669"/>
    <property type="project" value="UniProtKB-KW"/>
</dbReference>
<dbReference type="eggNOG" id="KOG0239">
    <property type="taxonomic scope" value="Eukaryota"/>
</dbReference>
<keyword evidence="3 5" id="KW-0067">ATP-binding</keyword>
<feature type="compositionally biased region" description="Basic and acidic residues" evidence="7">
    <location>
        <begin position="22"/>
        <end position="46"/>
    </location>
</feature>
<keyword evidence="6" id="KW-0175">Coiled coil</keyword>
<evidence type="ECO:0000256" key="7">
    <source>
        <dbReference type="SAM" id="MobiDB-lite"/>
    </source>
</evidence>
<dbReference type="SUPFAM" id="SSF52540">
    <property type="entry name" value="P-loop containing nucleoside triphosphate hydrolases"/>
    <property type="match status" value="1"/>
</dbReference>
<evidence type="ECO:0000313" key="9">
    <source>
        <dbReference type="EMBL" id="EJK73378.1"/>
    </source>
</evidence>
<dbReference type="OMA" id="HAMLDEW"/>
<feature type="domain" description="Kinesin motor" evidence="8">
    <location>
        <begin position="314"/>
        <end position="657"/>
    </location>
</feature>
<dbReference type="AlphaFoldDB" id="K0T3V9"/>
<dbReference type="PANTHER" id="PTHR47972">
    <property type="entry name" value="KINESIN-LIKE PROTEIN KLP-3"/>
    <property type="match status" value="1"/>
</dbReference>
<dbReference type="PRINTS" id="PR00380">
    <property type="entry name" value="KINESINHEAVY"/>
</dbReference>
<accession>K0T3V9</accession>
<dbReference type="GO" id="GO:0003777">
    <property type="term" value="F:microtubule motor activity"/>
    <property type="evidence" value="ECO:0007669"/>
    <property type="project" value="InterPro"/>
</dbReference>
<keyword evidence="10" id="KW-1185">Reference proteome</keyword>
<evidence type="ECO:0000313" key="10">
    <source>
        <dbReference type="Proteomes" id="UP000266841"/>
    </source>
</evidence>
<proteinExistence type="inferred from homology"/>
<protein>
    <recommendedName>
        <fullName evidence="8">Kinesin motor domain-containing protein</fullName>
    </recommendedName>
</protein>
<dbReference type="GO" id="GO:0008017">
    <property type="term" value="F:microtubule binding"/>
    <property type="evidence" value="ECO:0007669"/>
    <property type="project" value="InterPro"/>
</dbReference>
<evidence type="ECO:0000256" key="5">
    <source>
        <dbReference type="PROSITE-ProRule" id="PRU00283"/>
    </source>
</evidence>
<comment type="caution">
    <text evidence="9">The sequence shown here is derived from an EMBL/GenBank/DDBJ whole genome shotgun (WGS) entry which is preliminary data.</text>
</comment>
<dbReference type="OrthoDB" id="3176171at2759"/>
<evidence type="ECO:0000256" key="3">
    <source>
        <dbReference type="ARBA" id="ARBA00022840"/>
    </source>
</evidence>
<reference evidence="9 10" key="1">
    <citation type="journal article" date="2012" name="Genome Biol.">
        <title>Genome and low-iron response of an oceanic diatom adapted to chronic iron limitation.</title>
        <authorList>
            <person name="Lommer M."/>
            <person name="Specht M."/>
            <person name="Roy A.S."/>
            <person name="Kraemer L."/>
            <person name="Andreson R."/>
            <person name="Gutowska M.A."/>
            <person name="Wolf J."/>
            <person name="Bergner S.V."/>
            <person name="Schilhabel M.B."/>
            <person name="Klostermeier U.C."/>
            <person name="Beiko R.G."/>
            <person name="Rosenstiel P."/>
            <person name="Hippler M."/>
            <person name="Laroche J."/>
        </authorList>
    </citation>
    <scope>NUCLEOTIDE SEQUENCE [LARGE SCALE GENOMIC DNA]</scope>
    <source>
        <strain evidence="9 10">CCMP1005</strain>
    </source>
</reference>
<dbReference type="GO" id="GO:0005524">
    <property type="term" value="F:ATP binding"/>
    <property type="evidence" value="ECO:0007669"/>
    <property type="project" value="UniProtKB-UniRule"/>
</dbReference>
<evidence type="ECO:0000256" key="4">
    <source>
        <dbReference type="ARBA" id="ARBA00023175"/>
    </source>
</evidence>
<feature type="coiled-coil region" evidence="6">
    <location>
        <begin position="280"/>
        <end position="314"/>
    </location>
</feature>
<dbReference type="InterPro" id="IPR001752">
    <property type="entry name" value="Kinesin_motor_dom"/>
</dbReference>
<dbReference type="InterPro" id="IPR027417">
    <property type="entry name" value="P-loop_NTPase"/>
</dbReference>
<dbReference type="SMART" id="SM00129">
    <property type="entry name" value="KISc"/>
    <property type="match status" value="1"/>
</dbReference>
<dbReference type="GO" id="GO:0007018">
    <property type="term" value="P:microtubule-based movement"/>
    <property type="evidence" value="ECO:0007669"/>
    <property type="project" value="InterPro"/>
</dbReference>
<dbReference type="PANTHER" id="PTHR47972:SF45">
    <property type="entry name" value="PROTEIN CLARET SEGREGATIONAL"/>
    <property type="match status" value="1"/>
</dbReference>
<keyword evidence="2 5" id="KW-0547">Nucleotide-binding</keyword>
<dbReference type="Pfam" id="PF00225">
    <property type="entry name" value="Kinesin"/>
    <property type="match status" value="1"/>
</dbReference>